<accession>A0A9N9DMJ2</accession>
<evidence type="ECO:0000313" key="1">
    <source>
        <dbReference type="EMBL" id="CAG8640395.1"/>
    </source>
</evidence>
<protein>
    <submittedName>
        <fullName evidence="1">13067_t:CDS:1</fullName>
    </submittedName>
</protein>
<comment type="caution">
    <text evidence="1">The sequence shown here is derived from an EMBL/GenBank/DDBJ whole genome shotgun (WGS) entry which is preliminary data.</text>
</comment>
<sequence length="56" mass="6367">MSERRQQNNSETTLVPYHDIGLEFTTLQDDSLSLRNFGIPLSLGYDNSPSETSDYL</sequence>
<gene>
    <name evidence="1" type="ORF">AGERDE_LOCUS10951</name>
</gene>
<keyword evidence="2" id="KW-1185">Reference proteome</keyword>
<evidence type="ECO:0000313" key="2">
    <source>
        <dbReference type="Proteomes" id="UP000789831"/>
    </source>
</evidence>
<dbReference type="Proteomes" id="UP000789831">
    <property type="component" value="Unassembled WGS sequence"/>
</dbReference>
<dbReference type="EMBL" id="CAJVPL010003901">
    <property type="protein sequence ID" value="CAG8640395.1"/>
    <property type="molecule type" value="Genomic_DNA"/>
</dbReference>
<reference evidence="1" key="1">
    <citation type="submission" date="2021-06" db="EMBL/GenBank/DDBJ databases">
        <authorList>
            <person name="Kallberg Y."/>
            <person name="Tangrot J."/>
            <person name="Rosling A."/>
        </authorList>
    </citation>
    <scope>NUCLEOTIDE SEQUENCE</scope>
    <source>
        <strain evidence="1">MT106</strain>
    </source>
</reference>
<dbReference type="AlphaFoldDB" id="A0A9N9DMJ2"/>
<organism evidence="1 2">
    <name type="scientific">Ambispora gerdemannii</name>
    <dbReference type="NCBI Taxonomy" id="144530"/>
    <lineage>
        <taxon>Eukaryota</taxon>
        <taxon>Fungi</taxon>
        <taxon>Fungi incertae sedis</taxon>
        <taxon>Mucoromycota</taxon>
        <taxon>Glomeromycotina</taxon>
        <taxon>Glomeromycetes</taxon>
        <taxon>Archaeosporales</taxon>
        <taxon>Ambisporaceae</taxon>
        <taxon>Ambispora</taxon>
    </lineage>
</organism>
<feature type="non-terminal residue" evidence="1">
    <location>
        <position position="56"/>
    </location>
</feature>
<proteinExistence type="predicted"/>
<name>A0A9N9DMJ2_9GLOM</name>